<dbReference type="EMBL" id="BAABLM010000003">
    <property type="protein sequence ID" value="GAA4675660.1"/>
    <property type="molecule type" value="Genomic_DNA"/>
</dbReference>
<dbReference type="PROSITE" id="PS50893">
    <property type="entry name" value="ABC_TRANSPORTER_2"/>
    <property type="match status" value="1"/>
</dbReference>
<evidence type="ECO:0000259" key="4">
    <source>
        <dbReference type="PROSITE" id="PS50893"/>
    </source>
</evidence>
<dbReference type="Gene3D" id="3.40.50.300">
    <property type="entry name" value="P-loop containing nucleotide triphosphate hydrolases"/>
    <property type="match status" value="1"/>
</dbReference>
<evidence type="ECO:0000313" key="6">
    <source>
        <dbReference type="Proteomes" id="UP001501295"/>
    </source>
</evidence>
<dbReference type="Proteomes" id="UP001501295">
    <property type="component" value="Unassembled WGS sequence"/>
</dbReference>
<dbReference type="SMART" id="SM00382">
    <property type="entry name" value="AAA"/>
    <property type="match status" value="1"/>
</dbReference>
<proteinExistence type="predicted"/>
<evidence type="ECO:0000256" key="2">
    <source>
        <dbReference type="ARBA" id="ARBA00022741"/>
    </source>
</evidence>
<keyword evidence="3" id="KW-0067">ATP-binding</keyword>
<keyword evidence="6" id="KW-1185">Reference proteome</keyword>
<dbReference type="InterPro" id="IPR003593">
    <property type="entry name" value="AAA+_ATPase"/>
</dbReference>
<reference evidence="6" key="1">
    <citation type="journal article" date="2019" name="Int. J. Syst. Evol. Microbiol.">
        <title>The Global Catalogue of Microorganisms (GCM) 10K type strain sequencing project: providing services to taxonomists for standard genome sequencing and annotation.</title>
        <authorList>
            <consortium name="The Broad Institute Genomics Platform"/>
            <consortium name="The Broad Institute Genome Sequencing Center for Infectious Disease"/>
            <person name="Wu L."/>
            <person name="Ma J."/>
        </authorList>
    </citation>
    <scope>NUCLEOTIDE SEQUENCE [LARGE SCALE GENOMIC DNA]</scope>
    <source>
        <strain evidence="6">JCM 18956</strain>
    </source>
</reference>
<gene>
    <name evidence="5" type="ORF">GCM10025780_20270</name>
</gene>
<dbReference type="RefSeq" id="WP_345375732.1">
    <property type="nucleotide sequence ID" value="NZ_BAABLM010000003.1"/>
</dbReference>
<name>A0ABP8VXR3_9MICO</name>
<sequence>MSVPAVVTLEVSGVSKTFGRGDTAHTAVQTLDLVVDSHSAIGIVGESGSGKSTLSRMLVALEHPSAGTITLDGVDIVEMDKKAESGRELRRVVQYVAQDTFSSFDPRRSLRDALATPLRVLRGITGAEADERIAEIARLLRLKPEMIDKYPHQVSGGQRQRFALARALVVRPRILLCDEVVSALDVSVQGAVLNTIKTYCDEHSVGLVFVSHGLPATAFIADELIVMQNGHVVEHRPTQDVLAHPEHPYTATLLDAYRRAPRHIVSLVEPLPEVELA</sequence>
<evidence type="ECO:0000313" key="5">
    <source>
        <dbReference type="EMBL" id="GAA4675660.1"/>
    </source>
</evidence>
<evidence type="ECO:0000256" key="1">
    <source>
        <dbReference type="ARBA" id="ARBA00022448"/>
    </source>
</evidence>
<feature type="domain" description="ABC transporter" evidence="4">
    <location>
        <begin position="9"/>
        <end position="254"/>
    </location>
</feature>
<keyword evidence="2" id="KW-0547">Nucleotide-binding</keyword>
<accession>A0ABP8VXR3</accession>
<dbReference type="InterPro" id="IPR003439">
    <property type="entry name" value="ABC_transporter-like_ATP-bd"/>
</dbReference>
<dbReference type="InterPro" id="IPR017871">
    <property type="entry name" value="ABC_transporter-like_CS"/>
</dbReference>
<dbReference type="Pfam" id="PF00005">
    <property type="entry name" value="ABC_tran"/>
    <property type="match status" value="1"/>
</dbReference>
<dbReference type="InterPro" id="IPR027417">
    <property type="entry name" value="P-loop_NTPase"/>
</dbReference>
<comment type="caution">
    <text evidence="5">The sequence shown here is derived from an EMBL/GenBank/DDBJ whole genome shotgun (WGS) entry which is preliminary data.</text>
</comment>
<protein>
    <recommendedName>
        <fullName evidence="4">ABC transporter domain-containing protein</fullName>
    </recommendedName>
</protein>
<organism evidence="5 6">
    <name type="scientific">Frondihabitans cladoniiphilus</name>
    <dbReference type="NCBI Taxonomy" id="715785"/>
    <lineage>
        <taxon>Bacteria</taxon>
        <taxon>Bacillati</taxon>
        <taxon>Actinomycetota</taxon>
        <taxon>Actinomycetes</taxon>
        <taxon>Micrococcales</taxon>
        <taxon>Microbacteriaceae</taxon>
        <taxon>Frondihabitans</taxon>
    </lineage>
</organism>
<dbReference type="InterPro" id="IPR050319">
    <property type="entry name" value="ABC_transp_ATP-bind"/>
</dbReference>
<evidence type="ECO:0000256" key="3">
    <source>
        <dbReference type="ARBA" id="ARBA00022840"/>
    </source>
</evidence>
<dbReference type="CDD" id="cd03257">
    <property type="entry name" value="ABC_NikE_OppD_transporters"/>
    <property type="match status" value="1"/>
</dbReference>
<dbReference type="SUPFAM" id="SSF52540">
    <property type="entry name" value="P-loop containing nucleoside triphosphate hydrolases"/>
    <property type="match status" value="1"/>
</dbReference>
<keyword evidence="1" id="KW-0813">Transport</keyword>
<dbReference type="PROSITE" id="PS00211">
    <property type="entry name" value="ABC_TRANSPORTER_1"/>
    <property type="match status" value="1"/>
</dbReference>
<dbReference type="PANTHER" id="PTHR43776">
    <property type="entry name" value="TRANSPORT ATP-BINDING PROTEIN"/>
    <property type="match status" value="1"/>
</dbReference>